<dbReference type="EMBL" id="CAFBLP010000003">
    <property type="protein sequence ID" value="CAB4860212.1"/>
    <property type="molecule type" value="Genomic_DNA"/>
</dbReference>
<keyword evidence="1" id="KW-1133">Transmembrane helix</keyword>
<feature type="transmembrane region" description="Helical" evidence="1">
    <location>
        <begin position="6"/>
        <end position="26"/>
    </location>
</feature>
<protein>
    <submittedName>
        <fullName evidence="2">Unannotated protein</fullName>
    </submittedName>
</protein>
<reference evidence="2" key="1">
    <citation type="submission" date="2020-05" db="EMBL/GenBank/DDBJ databases">
        <authorList>
            <person name="Chiriac C."/>
            <person name="Salcher M."/>
            <person name="Ghai R."/>
            <person name="Kavagutti S V."/>
        </authorList>
    </citation>
    <scope>NUCLEOTIDE SEQUENCE</scope>
</reference>
<keyword evidence="1" id="KW-0472">Membrane</keyword>
<accession>A0A6J7CNS5</accession>
<proteinExistence type="predicted"/>
<name>A0A6J7CNS5_9ZZZZ</name>
<evidence type="ECO:0000256" key="1">
    <source>
        <dbReference type="SAM" id="Phobius"/>
    </source>
</evidence>
<dbReference type="AlphaFoldDB" id="A0A6J7CNS5"/>
<sequence length="44" mass="4911">MEDLGFILATYLITFGSVATMAAFIVRRGRRLAAQLPAEDKPWI</sequence>
<organism evidence="2">
    <name type="scientific">freshwater metagenome</name>
    <dbReference type="NCBI Taxonomy" id="449393"/>
    <lineage>
        <taxon>unclassified sequences</taxon>
        <taxon>metagenomes</taxon>
        <taxon>ecological metagenomes</taxon>
    </lineage>
</organism>
<gene>
    <name evidence="2" type="ORF">UFOPK3376_00215</name>
</gene>
<evidence type="ECO:0000313" key="2">
    <source>
        <dbReference type="EMBL" id="CAB4860212.1"/>
    </source>
</evidence>
<keyword evidence="1" id="KW-0812">Transmembrane</keyword>